<name>A0ABY6BIK0_9GAMM</name>
<protein>
    <recommendedName>
        <fullName evidence="3">Polyketide cyclase/dehydrase/lipid transport protein</fullName>
    </recommendedName>
</protein>
<keyword evidence="2" id="KW-1185">Reference proteome</keyword>
<evidence type="ECO:0008006" key="3">
    <source>
        <dbReference type="Google" id="ProtNLM"/>
    </source>
</evidence>
<dbReference type="EMBL" id="CP104694">
    <property type="protein sequence ID" value="UXI69587.1"/>
    <property type="molecule type" value="Genomic_DNA"/>
</dbReference>
<gene>
    <name evidence="1" type="ORF">N4264_08070</name>
</gene>
<organism evidence="1 2">
    <name type="scientific">Tahibacter amnicola</name>
    <dbReference type="NCBI Taxonomy" id="2976241"/>
    <lineage>
        <taxon>Bacteria</taxon>
        <taxon>Pseudomonadati</taxon>
        <taxon>Pseudomonadota</taxon>
        <taxon>Gammaproteobacteria</taxon>
        <taxon>Lysobacterales</taxon>
        <taxon>Rhodanobacteraceae</taxon>
        <taxon>Tahibacter</taxon>
    </lineage>
</organism>
<sequence>MTRILEFIVAAVIVFVAAVVFGLTLPSHGYIERSIDVSHNIRHINDVLSNFRKFPEWGSLRLFDPKTQFTLEGPDFGVGAKLAFKSSEPSVGDGSYEVAEIEQDSKIVWTVNNRWKGENKKFTIRLEPAKSGRLTKIVWSFDVDYGMDLVARYSGLYLHGEPATQIQANLVSLQSQLAAIPNVDYTQTEIFIADVPAQPALVVATQAPRSLDEVAAATGKALEEIRAFMKKNNINAAGPYSIITTEWGEENYVFEVSQPIDKSELVLEGAPRPIVPAVVQPSATDDEAAPAELKPGMLDRKGNLVVTPTLRARQTYGGKALVTTWIGSPAGLPLMRLALKAYGMSRGYHFNDSINRYYDTMITDPATVADDEQQFKVYLPISDQVMANEPAAAPAAPAAEPAAAGG</sequence>
<dbReference type="Proteomes" id="UP001064632">
    <property type="component" value="Chromosome"/>
</dbReference>
<reference evidence="1" key="1">
    <citation type="submission" date="2022-09" db="EMBL/GenBank/DDBJ databases">
        <title>Tahibacter sp. nov., isolated from a fresh water.</title>
        <authorList>
            <person name="Baek J.H."/>
            <person name="Lee J.K."/>
            <person name="Kim J.M."/>
            <person name="Jeon C.O."/>
        </authorList>
    </citation>
    <scope>NUCLEOTIDE SEQUENCE</scope>
    <source>
        <strain evidence="1">W38</strain>
    </source>
</reference>
<evidence type="ECO:0000313" key="1">
    <source>
        <dbReference type="EMBL" id="UXI69587.1"/>
    </source>
</evidence>
<dbReference type="Gene3D" id="3.20.80.10">
    <property type="entry name" value="Regulatory factor, effector binding domain"/>
    <property type="match status" value="1"/>
</dbReference>
<dbReference type="Gene3D" id="3.30.530.20">
    <property type="match status" value="1"/>
</dbReference>
<dbReference type="InterPro" id="IPR023393">
    <property type="entry name" value="START-like_dom_sf"/>
</dbReference>
<evidence type="ECO:0000313" key="2">
    <source>
        <dbReference type="Proteomes" id="UP001064632"/>
    </source>
</evidence>
<proteinExistence type="predicted"/>
<dbReference type="InterPro" id="IPR011256">
    <property type="entry name" value="Reg_factor_effector_dom_sf"/>
</dbReference>
<dbReference type="SUPFAM" id="SSF55961">
    <property type="entry name" value="Bet v1-like"/>
    <property type="match status" value="1"/>
</dbReference>
<accession>A0ABY6BIK0</accession>
<dbReference type="RefSeq" id="WP_261696540.1">
    <property type="nucleotide sequence ID" value="NZ_CP104694.1"/>
</dbReference>